<dbReference type="PIRSF" id="PIRSF005719">
    <property type="entry name" value="SMC"/>
    <property type="match status" value="1"/>
</dbReference>
<dbReference type="InterPro" id="IPR027417">
    <property type="entry name" value="P-loop_NTPase"/>
</dbReference>
<name>A0ABY5J2D0_9BACT</name>
<dbReference type="InterPro" id="IPR011890">
    <property type="entry name" value="SMC_prok"/>
</dbReference>
<evidence type="ECO:0000256" key="3">
    <source>
        <dbReference type="ARBA" id="ARBA00022840"/>
    </source>
</evidence>
<evidence type="ECO:0000256" key="6">
    <source>
        <dbReference type="HAMAP-Rule" id="MF_01894"/>
    </source>
</evidence>
<comment type="function">
    <text evidence="6">Required for chromosome condensation and partitioning.</text>
</comment>
<proteinExistence type="inferred from homology"/>
<dbReference type="HAMAP" id="MF_01894">
    <property type="entry name" value="Smc_prok"/>
    <property type="match status" value="1"/>
</dbReference>
<dbReference type="RefSeq" id="WP_129722914.1">
    <property type="nucleotide sequence ID" value="NZ_CP101808.1"/>
</dbReference>
<evidence type="ECO:0000256" key="2">
    <source>
        <dbReference type="ARBA" id="ARBA00022741"/>
    </source>
</evidence>
<protein>
    <recommendedName>
        <fullName evidence="6">Chromosome partition protein Smc</fullName>
    </recommendedName>
</protein>
<reference evidence="8" key="1">
    <citation type="submission" date="2022-07" db="EMBL/GenBank/DDBJ databases">
        <title>Complete genome of Mycoplasma equigenitalium type strain T37.</title>
        <authorList>
            <person name="Spergser J."/>
        </authorList>
    </citation>
    <scope>NUCLEOTIDE SEQUENCE</scope>
    <source>
        <strain evidence="8">T37</strain>
    </source>
</reference>
<feature type="coiled-coil region" evidence="6">
    <location>
        <begin position="242"/>
        <end position="304"/>
    </location>
</feature>
<dbReference type="InterPro" id="IPR024704">
    <property type="entry name" value="SMC"/>
</dbReference>
<organism evidence="8 9">
    <name type="scientific">Mycoplasmopsis equigenitalium</name>
    <dbReference type="NCBI Taxonomy" id="114883"/>
    <lineage>
        <taxon>Bacteria</taxon>
        <taxon>Bacillati</taxon>
        <taxon>Mycoplasmatota</taxon>
        <taxon>Mycoplasmoidales</taxon>
        <taxon>Metamycoplasmataceae</taxon>
        <taxon>Mycoplasmopsis</taxon>
    </lineage>
</organism>
<keyword evidence="9" id="KW-1185">Reference proteome</keyword>
<dbReference type="Pfam" id="PF02463">
    <property type="entry name" value="SMC_N"/>
    <property type="match status" value="2"/>
</dbReference>
<feature type="binding site" evidence="6">
    <location>
        <begin position="32"/>
        <end position="39"/>
    </location>
    <ligand>
        <name>ATP</name>
        <dbReference type="ChEBI" id="CHEBI:30616"/>
    </ligand>
</feature>
<dbReference type="Gene3D" id="3.40.50.300">
    <property type="entry name" value="P-loop containing nucleotide triphosphate hydrolases"/>
    <property type="match status" value="2"/>
</dbReference>
<dbReference type="SMART" id="SM00968">
    <property type="entry name" value="SMC_hinge"/>
    <property type="match status" value="1"/>
</dbReference>
<dbReference type="InterPro" id="IPR010935">
    <property type="entry name" value="SMC_hinge"/>
</dbReference>
<dbReference type="EMBL" id="CP101808">
    <property type="protein sequence ID" value="UUD36879.1"/>
    <property type="molecule type" value="Genomic_DNA"/>
</dbReference>
<feature type="coiled-coil region" evidence="6">
    <location>
        <begin position="675"/>
        <end position="709"/>
    </location>
</feature>
<dbReference type="PANTHER" id="PTHR43977">
    <property type="entry name" value="STRUCTURAL MAINTENANCE OF CHROMOSOMES PROTEIN 3"/>
    <property type="match status" value="1"/>
</dbReference>
<accession>A0ABY5J2D0</accession>
<dbReference type="InterPro" id="IPR036277">
    <property type="entry name" value="SMC_hinge_sf"/>
</dbReference>
<sequence>MKLIKIFAHGFKSFADPITLTFDGGVTGIVGPNGSGKSNINDAVRWVLGESSSKQLRGDNMNDVIFAGSKTAPEMDRAEVTLTFDNKDRTIQNQGDTFTISRVIKRNVGGNLYFINGEEARLRDIKEIAMQTGISKSSLAIISQGTVSDIAEASPIQRRGIFEEAAGVSIYKSRKDEALRKLERTMIELEKVEDRVKTQEKLLNKLQKQAEKAKIWMDKTNQLKDVEIGLLVNNISHYSELLEKLDTELKGVDETKANLNKLLDEAEDVIRHKSTFKYDLEKELQELKNENDAINVKLRNIEIAKVRQAEQRKVIYGGLVDATPEQIIESLKEEIKEKNDDFLAFKNQLENIRTKAETFKKEAEELEKIRQELNAKFVTNERNRQVINATLISLREQYKSQNHLSQGTKTILDNKFLFKGLEGTVADLIKFDSKYHNAMSIILGQSVQNLVVDTPETAIKAINFLKNNKNGRATFIPLSSVSPKFVRQEHLYILEGMKGYIGIASDLAQADAKFGILVKFLLGNILVAETIEHANQIAELLDKRYTVVSLDGDIVRPGGVMQGGEKVKNTIFGIEEKIKELEAAIPKHDEYEKNVRSEMNKVQIQYENKMKIITGFTEEAFKIRQNIERTEVELTELNIKFRNLSNEELKLSNVLNIETNVEALKTKQIENTAHINAKQEQIADFAKEITKLTIEKMDFEKQLRNFETKFNDKIREKDRSQLYLKQASERLSEHYKMTFEVASEQYKLELEVDEATKIVKTLRREIDELGAVNLEALREYEEVKKEYDILTESYDEISEAKNKIDEAIAQLDKIIISRLTNVVDEVNKEINEVFSAMFGGGSANVKFSDPNNVLESGIEIEAQPPGKMIKNLKLFSGGEKSLIAISLLFAIIKSRPLPLCILDEVEAALDESNVVRYAEFLQKLKDTTQFLVVTHRHGTMANVDRLVGASMQKRGITSFFTVSIEDAKKMLEEAEEK</sequence>
<keyword evidence="3 6" id="KW-0067">ATP-binding</keyword>
<comment type="similarity">
    <text evidence="6">Belongs to the SMC family.</text>
</comment>
<feature type="coiled-coil region" evidence="6">
    <location>
        <begin position="328"/>
        <end position="383"/>
    </location>
</feature>
<keyword evidence="4 6" id="KW-0175">Coiled coil</keyword>
<feature type="coiled-coil region" evidence="6">
    <location>
        <begin position="172"/>
        <end position="209"/>
    </location>
</feature>
<dbReference type="SUPFAM" id="SSF52540">
    <property type="entry name" value="P-loop containing nucleoside triphosphate hydrolases"/>
    <property type="match status" value="1"/>
</dbReference>
<comment type="domain">
    <text evidence="6">Contains large globular domains required for ATP hydrolysis at each terminus and a third globular domain forming a flexible hinge near the middle of the molecule. These domains are separated by coiled-coil structures.</text>
</comment>
<dbReference type="Proteomes" id="UP001059576">
    <property type="component" value="Chromosome"/>
</dbReference>
<comment type="subcellular location">
    <subcellularLocation>
        <location evidence="6">Cytoplasm</location>
    </subcellularLocation>
</comment>
<gene>
    <name evidence="6" type="primary">smc</name>
    <name evidence="8" type="ORF">NPA09_03205</name>
</gene>
<evidence type="ECO:0000256" key="4">
    <source>
        <dbReference type="ARBA" id="ARBA00023054"/>
    </source>
</evidence>
<comment type="subunit">
    <text evidence="6">Homodimer.</text>
</comment>
<dbReference type="Gene3D" id="1.20.1060.20">
    <property type="match status" value="1"/>
</dbReference>
<keyword evidence="1 6" id="KW-0963">Cytoplasm</keyword>
<evidence type="ECO:0000256" key="5">
    <source>
        <dbReference type="ARBA" id="ARBA00023125"/>
    </source>
</evidence>
<dbReference type="Gene3D" id="3.30.70.1620">
    <property type="match status" value="1"/>
</dbReference>
<evidence type="ECO:0000256" key="1">
    <source>
        <dbReference type="ARBA" id="ARBA00022490"/>
    </source>
</evidence>
<evidence type="ECO:0000313" key="9">
    <source>
        <dbReference type="Proteomes" id="UP001059576"/>
    </source>
</evidence>
<evidence type="ECO:0000259" key="7">
    <source>
        <dbReference type="SMART" id="SM00968"/>
    </source>
</evidence>
<dbReference type="SUPFAM" id="SSF75553">
    <property type="entry name" value="Smc hinge domain"/>
    <property type="match status" value="1"/>
</dbReference>
<evidence type="ECO:0000313" key="8">
    <source>
        <dbReference type="EMBL" id="UUD36879.1"/>
    </source>
</evidence>
<dbReference type="InterPro" id="IPR003395">
    <property type="entry name" value="RecF/RecN/SMC_N"/>
</dbReference>
<dbReference type="Gene3D" id="6.10.140.1720">
    <property type="match status" value="1"/>
</dbReference>
<feature type="domain" description="SMC hinge" evidence="7">
    <location>
        <begin position="419"/>
        <end position="538"/>
    </location>
</feature>
<keyword evidence="2 6" id="KW-0547">Nucleotide-binding</keyword>
<feature type="coiled-coil region" evidence="6">
    <location>
        <begin position="752"/>
        <end position="817"/>
    </location>
</feature>
<keyword evidence="5 6" id="KW-0238">DNA-binding</keyword>